<feature type="transmembrane region" description="Helical" evidence="1">
    <location>
        <begin position="64"/>
        <end position="86"/>
    </location>
</feature>
<sequence length="112" mass="12604">MTSAFPTPQRHHEVLIASRSPHFTASHRGSHPYHEPYTMRPPLPPREASQALTLVLWLPGSMSATYGGLARLLVMIHLCLATFGLSPRKEVKLIFTLFSLLIGRYMILFIHA</sequence>
<evidence type="ECO:0000313" key="3">
    <source>
        <dbReference type="Proteomes" id="UP001189624"/>
    </source>
</evidence>
<dbReference type="Proteomes" id="UP001189624">
    <property type="component" value="Chromosome 5"/>
</dbReference>
<reference evidence="2" key="1">
    <citation type="submission" date="2023-10" db="EMBL/GenBank/DDBJ databases">
        <authorList>
            <person name="Domelevo Entfellner J.-B."/>
        </authorList>
    </citation>
    <scope>NUCLEOTIDE SEQUENCE</scope>
</reference>
<evidence type="ECO:0000256" key="1">
    <source>
        <dbReference type="SAM" id="Phobius"/>
    </source>
</evidence>
<keyword evidence="3" id="KW-1185">Reference proteome</keyword>
<proteinExistence type="predicted"/>
<dbReference type="AlphaFoldDB" id="A0AA86VM08"/>
<dbReference type="Gramene" id="rna-AYBTSS11_LOCUS17304">
    <property type="protein sequence ID" value="CAJ1957633.1"/>
    <property type="gene ID" value="gene-AYBTSS11_LOCUS17304"/>
</dbReference>
<feature type="transmembrane region" description="Helical" evidence="1">
    <location>
        <begin position="93"/>
        <end position="111"/>
    </location>
</feature>
<gene>
    <name evidence="2" type="ORF">AYBTSS11_LOCUS17304</name>
</gene>
<keyword evidence="1" id="KW-1133">Transmembrane helix</keyword>
<dbReference type="EMBL" id="OY731402">
    <property type="protein sequence ID" value="CAJ1957633.1"/>
    <property type="molecule type" value="Genomic_DNA"/>
</dbReference>
<evidence type="ECO:0000313" key="2">
    <source>
        <dbReference type="EMBL" id="CAJ1957633.1"/>
    </source>
</evidence>
<organism evidence="2 3">
    <name type="scientific">Sphenostylis stenocarpa</name>
    <dbReference type="NCBI Taxonomy" id="92480"/>
    <lineage>
        <taxon>Eukaryota</taxon>
        <taxon>Viridiplantae</taxon>
        <taxon>Streptophyta</taxon>
        <taxon>Embryophyta</taxon>
        <taxon>Tracheophyta</taxon>
        <taxon>Spermatophyta</taxon>
        <taxon>Magnoliopsida</taxon>
        <taxon>eudicotyledons</taxon>
        <taxon>Gunneridae</taxon>
        <taxon>Pentapetalae</taxon>
        <taxon>rosids</taxon>
        <taxon>fabids</taxon>
        <taxon>Fabales</taxon>
        <taxon>Fabaceae</taxon>
        <taxon>Papilionoideae</taxon>
        <taxon>50 kb inversion clade</taxon>
        <taxon>NPAAA clade</taxon>
        <taxon>indigoferoid/millettioid clade</taxon>
        <taxon>Phaseoleae</taxon>
        <taxon>Sphenostylis</taxon>
    </lineage>
</organism>
<accession>A0AA86VM08</accession>
<keyword evidence="1" id="KW-0812">Transmembrane</keyword>
<keyword evidence="1" id="KW-0472">Membrane</keyword>
<name>A0AA86VM08_9FABA</name>
<protein>
    <submittedName>
        <fullName evidence="2">Uncharacterized protein</fullName>
    </submittedName>
</protein>